<evidence type="ECO:0000256" key="7">
    <source>
        <dbReference type="ARBA" id="ARBA00023004"/>
    </source>
</evidence>
<feature type="domain" description="Cytochrome c" evidence="10">
    <location>
        <begin position="220"/>
        <end position="334"/>
    </location>
</feature>
<evidence type="ECO:0000313" key="11">
    <source>
        <dbReference type="EMBL" id="WOT05543.1"/>
    </source>
</evidence>
<dbReference type="InterPro" id="IPR026259">
    <property type="entry name" value="MauG/Cytc_peroxidase"/>
</dbReference>
<proteinExistence type="predicted"/>
<keyword evidence="7 8" id="KW-0408">Iron</keyword>
<evidence type="ECO:0000256" key="4">
    <source>
        <dbReference type="ARBA" id="ARBA00022729"/>
    </source>
</evidence>
<dbReference type="RefSeq" id="WP_310469804.1">
    <property type="nucleotide sequence ID" value="NZ_CP136522.1"/>
</dbReference>
<dbReference type="EC" id="1.11.1.5" evidence="11"/>
<dbReference type="InterPro" id="IPR009056">
    <property type="entry name" value="Cyt_c-like_dom"/>
</dbReference>
<keyword evidence="4" id="KW-0732">Signal</keyword>
<evidence type="ECO:0000256" key="2">
    <source>
        <dbReference type="ARBA" id="ARBA00022617"/>
    </source>
</evidence>
<keyword evidence="11" id="KW-0575">Peroxidase</keyword>
<dbReference type="InterPro" id="IPR004852">
    <property type="entry name" value="Di-haem_cyt_c_peroxidsae"/>
</dbReference>
<keyword evidence="3 8" id="KW-0479">Metal-binding</keyword>
<organism evidence="11 12">
    <name type="scientific">Shewanella youngdeokensis</name>
    <dbReference type="NCBI Taxonomy" id="2999068"/>
    <lineage>
        <taxon>Bacteria</taxon>
        <taxon>Pseudomonadati</taxon>
        <taxon>Pseudomonadota</taxon>
        <taxon>Gammaproteobacteria</taxon>
        <taxon>Alteromonadales</taxon>
        <taxon>Shewanellaceae</taxon>
        <taxon>Shewanella</taxon>
    </lineage>
</organism>
<keyword evidence="9" id="KW-0812">Transmembrane</keyword>
<dbReference type="GO" id="GO:0004130">
    <property type="term" value="F:cytochrome-c peroxidase activity"/>
    <property type="evidence" value="ECO:0007669"/>
    <property type="project" value="UniProtKB-EC"/>
</dbReference>
<feature type="transmembrane region" description="Helical" evidence="9">
    <location>
        <begin position="7"/>
        <end position="25"/>
    </location>
</feature>
<dbReference type="PANTHER" id="PTHR30600:SF7">
    <property type="entry name" value="CYTOCHROME C PEROXIDASE-RELATED"/>
    <property type="match status" value="1"/>
</dbReference>
<keyword evidence="2 8" id="KW-0349">Heme</keyword>
<dbReference type="InterPro" id="IPR051395">
    <property type="entry name" value="Cytochrome_c_Peroxidase/MauG"/>
</dbReference>
<keyword evidence="6 11" id="KW-0560">Oxidoreductase</keyword>
<evidence type="ECO:0000256" key="3">
    <source>
        <dbReference type="ARBA" id="ARBA00022723"/>
    </source>
</evidence>
<comment type="subcellular location">
    <subcellularLocation>
        <location evidence="1">Periplasm</location>
    </subcellularLocation>
</comment>
<dbReference type="InterPro" id="IPR036909">
    <property type="entry name" value="Cyt_c-like_dom_sf"/>
</dbReference>
<evidence type="ECO:0000313" key="12">
    <source>
        <dbReference type="Proteomes" id="UP001529491"/>
    </source>
</evidence>
<evidence type="ECO:0000256" key="1">
    <source>
        <dbReference type="ARBA" id="ARBA00004418"/>
    </source>
</evidence>
<evidence type="ECO:0000256" key="9">
    <source>
        <dbReference type="SAM" id="Phobius"/>
    </source>
</evidence>
<keyword evidence="12" id="KW-1185">Reference proteome</keyword>
<dbReference type="PANTHER" id="PTHR30600">
    <property type="entry name" value="CYTOCHROME C PEROXIDASE-RELATED"/>
    <property type="match status" value="1"/>
</dbReference>
<keyword evidence="9" id="KW-1133">Transmembrane helix</keyword>
<evidence type="ECO:0000259" key="10">
    <source>
        <dbReference type="PROSITE" id="PS51007"/>
    </source>
</evidence>
<dbReference type="Gene3D" id="1.10.760.10">
    <property type="entry name" value="Cytochrome c-like domain"/>
    <property type="match status" value="2"/>
</dbReference>
<evidence type="ECO:0000256" key="6">
    <source>
        <dbReference type="ARBA" id="ARBA00023002"/>
    </source>
</evidence>
<dbReference type="PROSITE" id="PS51007">
    <property type="entry name" value="CYTC"/>
    <property type="match status" value="1"/>
</dbReference>
<accession>A0ABZ0JZ15</accession>
<sequence length="346" mass="38291">MIFKYRWPIAMVIVACFSAYLYYSFIGQTSFVSDFESESALVDASSPVAPQWQNSVSAVPAYQPPQETKSHLALGLRLFLDPQLSSNGQVSCESCHHIYDNGAEDIRVSTGVNGEGTRNSPTVFNTGLNTRFFWDGRANSLVEQIDGPIHNPLEMNSNWDDIVTRLASQKSYQTAFAKYYDEGITEQTIKDALVVFMMALNTPDAPFDKYLNGDETALSQVAIHGWQKFQSLGCIYCHQGRNIGGNLFQKFGSVQSVTALNADLGRFEQTGDVNDKFVYRVPSLRNVAITAPYFHDGRASSLEEAVVVMAKVQLGKDLEAITLVELIAFLDSLTAPKPPILKELSQ</sequence>
<name>A0ABZ0JZ15_9GAMM</name>
<keyword evidence="5" id="KW-0574">Periplasm</keyword>
<dbReference type="Proteomes" id="UP001529491">
    <property type="component" value="Chromosome"/>
</dbReference>
<keyword evidence="9" id="KW-0472">Membrane</keyword>
<evidence type="ECO:0000256" key="5">
    <source>
        <dbReference type="ARBA" id="ARBA00022764"/>
    </source>
</evidence>
<dbReference type="SUPFAM" id="SSF46626">
    <property type="entry name" value="Cytochrome c"/>
    <property type="match status" value="2"/>
</dbReference>
<protein>
    <submittedName>
        <fullName evidence="11">Cytochrome c peroxidase</fullName>
        <ecNumber evidence="11">1.11.1.5</ecNumber>
    </submittedName>
</protein>
<gene>
    <name evidence="11" type="ORF">RGE70_01570</name>
</gene>
<reference evidence="11 12" key="1">
    <citation type="submission" date="2023-10" db="EMBL/GenBank/DDBJ databases">
        <title>Complete genome sequence of Shewanella sp. DAU334.</title>
        <authorList>
            <person name="Lee Y.-S."/>
            <person name="Jeong H.-R."/>
            <person name="Hwang E.-J."/>
            <person name="Choi Y.-L."/>
            <person name="Kim G.-D."/>
        </authorList>
    </citation>
    <scope>NUCLEOTIDE SEQUENCE [LARGE SCALE GENOMIC DNA]</scope>
    <source>
        <strain evidence="11 12">DAU334</strain>
    </source>
</reference>
<dbReference type="EMBL" id="CP136522">
    <property type="protein sequence ID" value="WOT05543.1"/>
    <property type="molecule type" value="Genomic_DNA"/>
</dbReference>
<dbReference type="PIRSF" id="PIRSF000294">
    <property type="entry name" value="Cytochrome-c_peroxidase"/>
    <property type="match status" value="1"/>
</dbReference>
<evidence type="ECO:0000256" key="8">
    <source>
        <dbReference type="PROSITE-ProRule" id="PRU00433"/>
    </source>
</evidence>
<dbReference type="Pfam" id="PF03150">
    <property type="entry name" value="CCP_MauG"/>
    <property type="match status" value="1"/>
</dbReference>